<protein>
    <recommendedName>
        <fullName evidence="6">Mid2 domain-containing protein</fullName>
    </recommendedName>
</protein>
<evidence type="ECO:0000256" key="1">
    <source>
        <dbReference type="SAM" id="MobiDB-lite"/>
    </source>
</evidence>
<organism evidence="4 5">
    <name type="scientific">Microthyrium microscopicum</name>
    <dbReference type="NCBI Taxonomy" id="703497"/>
    <lineage>
        <taxon>Eukaryota</taxon>
        <taxon>Fungi</taxon>
        <taxon>Dikarya</taxon>
        <taxon>Ascomycota</taxon>
        <taxon>Pezizomycotina</taxon>
        <taxon>Dothideomycetes</taxon>
        <taxon>Dothideomycetes incertae sedis</taxon>
        <taxon>Microthyriales</taxon>
        <taxon>Microthyriaceae</taxon>
        <taxon>Microthyrium</taxon>
    </lineage>
</organism>
<feature type="region of interest" description="Disordered" evidence="1">
    <location>
        <begin position="229"/>
        <end position="269"/>
    </location>
</feature>
<keyword evidence="2" id="KW-0812">Transmembrane</keyword>
<sequence>MLRLLFANFVLRTVLAADYGGFFSPQYNNKGEPPSWVLGSSQTLSWNTTLSNYNVTLWQNIVGKGSGRADKPVFVITNAAGPQIRQWTVDIQDFSLDDSPVFLFWLNYTGSESGPNGLVSSYFNITRDAASSSTTSSRTSSATSVAGPSSSSSSNSSLPSSPNANTNDGGLSSGAKVGLGVGLGIGMPLLIALGVLIGLLLRKNHKATPTTAASSAFAPYDYQSTAEKLYQPNPSPVQQYPYEAPDAAHMQGQSLNPAELEAARHSHRG</sequence>
<gene>
    <name evidence="4" type="ORF">BT63DRAFT_414166</name>
</gene>
<reference evidence="4" key="1">
    <citation type="journal article" date="2020" name="Stud. Mycol.">
        <title>101 Dothideomycetes genomes: a test case for predicting lifestyles and emergence of pathogens.</title>
        <authorList>
            <person name="Haridas S."/>
            <person name="Albert R."/>
            <person name="Binder M."/>
            <person name="Bloem J."/>
            <person name="Labutti K."/>
            <person name="Salamov A."/>
            <person name="Andreopoulos B."/>
            <person name="Baker S."/>
            <person name="Barry K."/>
            <person name="Bills G."/>
            <person name="Bluhm B."/>
            <person name="Cannon C."/>
            <person name="Castanera R."/>
            <person name="Culley D."/>
            <person name="Daum C."/>
            <person name="Ezra D."/>
            <person name="Gonzalez J."/>
            <person name="Henrissat B."/>
            <person name="Kuo A."/>
            <person name="Liang C."/>
            <person name="Lipzen A."/>
            <person name="Lutzoni F."/>
            <person name="Magnuson J."/>
            <person name="Mondo S."/>
            <person name="Nolan M."/>
            <person name="Ohm R."/>
            <person name="Pangilinan J."/>
            <person name="Park H.-J."/>
            <person name="Ramirez L."/>
            <person name="Alfaro M."/>
            <person name="Sun H."/>
            <person name="Tritt A."/>
            <person name="Yoshinaga Y."/>
            <person name="Zwiers L.-H."/>
            <person name="Turgeon B."/>
            <person name="Goodwin S."/>
            <person name="Spatafora J."/>
            <person name="Crous P."/>
            <person name="Grigoriev I."/>
        </authorList>
    </citation>
    <scope>NUCLEOTIDE SEQUENCE</scope>
    <source>
        <strain evidence="4">CBS 115976</strain>
    </source>
</reference>
<keyword evidence="3" id="KW-0732">Signal</keyword>
<evidence type="ECO:0008006" key="6">
    <source>
        <dbReference type="Google" id="ProtNLM"/>
    </source>
</evidence>
<keyword evidence="2" id="KW-1133">Transmembrane helix</keyword>
<evidence type="ECO:0000313" key="5">
    <source>
        <dbReference type="Proteomes" id="UP000799302"/>
    </source>
</evidence>
<feature type="transmembrane region" description="Helical" evidence="2">
    <location>
        <begin position="177"/>
        <end position="201"/>
    </location>
</feature>
<evidence type="ECO:0000256" key="3">
    <source>
        <dbReference type="SAM" id="SignalP"/>
    </source>
</evidence>
<accession>A0A6A6U7K7</accession>
<keyword evidence="5" id="KW-1185">Reference proteome</keyword>
<feature type="chain" id="PRO_5025576297" description="Mid2 domain-containing protein" evidence="3">
    <location>
        <begin position="17"/>
        <end position="269"/>
    </location>
</feature>
<feature type="signal peptide" evidence="3">
    <location>
        <begin position="1"/>
        <end position="16"/>
    </location>
</feature>
<keyword evidence="2" id="KW-0472">Membrane</keyword>
<feature type="region of interest" description="Disordered" evidence="1">
    <location>
        <begin position="132"/>
        <end position="169"/>
    </location>
</feature>
<name>A0A6A6U7K7_9PEZI</name>
<dbReference type="OrthoDB" id="5390143at2759"/>
<evidence type="ECO:0000256" key="2">
    <source>
        <dbReference type="SAM" id="Phobius"/>
    </source>
</evidence>
<proteinExistence type="predicted"/>
<dbReference type="AlphaFoldDB" id="A0A6A6U7K7"/>
<dbReference type="Proteomes" id="UP000799302">
    <property type="component" value="Unassembled WGS sequence"/>
</dbReference>
<evidence type="ECO:0000313" key="4">
    <source>
        <dbReference type="EMBL" id="KAF2668132.1"/>
    </source>
</evidence>
<dbReference type="EMBL" id="MU004236">
    <property type="protein sequence ID" value="KAF2668132.1"/>
    <property type="molecule type" value="Genomic_DNA"/>
</dbReference>
<feature type="compositionally biased region" description="Low complexity" evidence="1">
    <location>
        <begin position="132"/>
        <end position="166"/>
    </location>
</feature>